<keyword evidence="2" id="KW-1185">Reference proteome</keyword>
<accession>A0A8H3ZXY9</accession>
<proteinExistence type="predicted"/>
<comment type="caution">
    <text evidence="1">The sequence shown here is derived from an EMBL/GenBank/DDBJ whole genome shotgun (WGS) entry which is preliminary data.</text>
</comment>
<evidence type="ECO:0000313" key="1">
    <source>
        <dbReference type="EMBL" id="KAF0356172.1"/>
    </source>
</evidence>
<gene>
    <name evidence="1" type="ORF">F8M41_014813</name>
</gene>
<sequence>MPTSNEISILNVLHGLKHIRDVLNESVKEFNPHILDLTNNNAVDQDHWEVVDDGVSVVSMAGMEDETVSVTKEVQTKQERT</sequence>
<protein>
    <submittedName>
        <fullName evidence="1">Uncharacterized protein</fullName>
    </submittedName>
</protein>
<name>A0A8H3ZXY9_GIGMA</name>
<evidence type="ECO:0000313" key="2">
    <source>
        <dbReference type="Proteomes" id="UP000439903"/>
    </source>
</evidence>
<reference evidence="1 2" key="1">
    <citation type="journal article" date="2019" name="Environ. Microbiol.">
        <title>At the nexus of three kingdoms: the genome of the mycorrhizal fungus Gigaspora margarita provides insights into plant, endobacterial and fungal interactions.</title>
        <authorList>
            <person name="Venice F."/>
            <person name="Ghignone S."/>
            <person name="Salvioli di Fossalunga A."/>
            <person name="Amselem J."/>
            <person name="Novero M."/>
            <person name="Xianan X."/>
            <person name="Sedzielewska Toro K."/>
            <person name="Morin E."/>
            <person name="Lipzen A."/>
            <person name="Grigoriev I.V."/>
            <person name="Henrissat B."/>
            <person name="Martin F.M."/>
            <person name="Bonfante P."/>
        </authorList>
    </citation>
    <scope>NUCLEOTIDE SEQUENCE [LARGE SCALE GENOMIC DNA]</scope>
    <source>
        <strain evidence="1 2">BEG34</strain>
    </source>
</reference>
<dbReference type="EMBL" id="WTPW01003044">
    <property type="protein sequence ID" value="KAF0356172.1"/>
    <property type="molecule type" value="Genomic_DNA"/>
</dbReference>
<dbReference type="AlphaFoldDB" id="A0A8H3ZXY9"/>
<dbReference type="Proteomes" id="UP000439903">
    <property type="component" value="Unassembled WGS sequence"/>
</dbReference>
<organism evidence="1 2">
    <name type="scientific">Gigaspora margarita</name>
    <dbReference type="NCBI Taxonomy" id="4874"/>
    <lineage>
        <taxon>Eukaryota</taxon>
        <taxon>Fungi</taxon>
        <taxon>Fungi incertae sedis</taxon>
        <taxon>Mucoromycota</taxon>
        <taxon>Glomeromycotina</taxon>
        <taxon>Glomeromycetes</taxon>
        <taxon>Diversisporales</taxon>
        <taxon>Gigasporaceae</taxon>
        <taxon>Gigaspora</taxon>
    </lineage>
</organism>